<evidence type="ECO:0000313" key="3">
    <source>
        <dbReference type="Proteomes" id="UP000030595"/>
    </source>
</evidence>
<keyword evidence="3" id="KW-1185">Reference proteome</keyword>
<keyword evidence="1" id="KW-1133">Transmembrane helix</keyword>
<sequence>YFHARVGCEKLMTVFIGILSGTGMIEAMATTLSSAVPSGWGGALPIILAFISMPLSLIFDPDSFYFGVLPVLSATAETFGVDPVTMGRAAIIGQMTVGFPISPLTGATFLLIGLAEVDLGDLQKKAIPLAFGISSVMAIVALVMGLLS</sequence>
<dbReference type="AlphaFoldDB" id="A0A0A3JQ01"/>
<keyword evidence="1" id="KW-0812">Transmembrane</keyword>
<evidence type="ECO:0000256" key="1">
    <source>
        <dbReference type="SAM" id="Phobius"/>
    </source>
</evidence>
<feature type="transmembrane region" description="Helical" evidence="1">
    <location>
        <begin position="91"/>
        <end position="114"/>
    </location>
</feature>
<dbReference type="eggNOG" id="COG2851">
    <property type="taxonomic scope" value="Bacteria"/>
</dbReference>
<evidence type="ECO:0000313" key="2">
    <source>
        <dbReference type="EMBL" id="KGR89107.1"/>
    </source>
</evidence>
<reference evidence="2 3" key="1">
    <citation type="submission" date="2014-02" db="EMBL/GenBank/DDBJ databases">
        <title>Draft genome sequence of Lysinibacillus massiliensis CCUG 49529.</title>
        <authorList>
            <person name="Zhang F."/>
            <person name="Wang G."/>
            <person name="Zhang L."/>
        </authorList>
    </citation>
    <scope>NUCLEOTIDE SEQUENCE [LARGE SCALE GENOMIC DNA]</scope>
    <source>
        <strain evidence="2 3">CCUG 49529</strain>
    </source>
</reference>
<feature type="transmembrane region" description="Helical" evidence="1">
    <location>
        <begin position="12"/>
        <end position="32"/>
    </location>
</feature>
<accession>A0A0A3JQ01</accession>
<gene>
    <name evidence="2" type="ORF">CD30_17620</name>
</gene>
<comment type="caution">
    <text evidence="2">The sequence shown here is derived from an EMBL/GenBank/DDBJ whole genome shotgun (WGS) entry which is preliminary data.</text>
</comment>
<protein>
    <submittedName>
        <fullName evidence="2">Citrate transporter</fullName>
    </submittedName>
</protein>
<feature type="transmembrane region" description="Helical" evidence="1">
    <location>
        <begin position="126"/>
        <end position="147"/>
    </location>
</feature>
<feature type="non-terminal residue" evidence="2">
    <location>
        <position position="1"/>
    </location>
</feature>
<dbReference type="Proteomes" id="UP000030595">
    <property type="component" value="Unassembled WGS sequence"/>
</dbReference>
<keyword evidence="1" id="KW-0472">Membrane</keyword>
<feature type="transmembrane region" description="Helical" evidence="1">
    <location>
        <begin position="39"/>
        <end position="59"/>
    </location>
</feature>
<proteinExistence type="predicted"/>
<organism evidence="2 3">
    <name type="scientific">Ureibacillus massiliensis 4400831 = CIP 108448 = CCUG 49529</name>
    <dbReference type="NCBI Taxonomy" id="1211035"/>
    <lineage>
        <taxon>Bacteria</taxon>
        <taxon>Bacillati</taxon>
        <taxon>Bacillota</taxon>
        <taxon>Bacilli</taxon>
        <taxon>Bacillales</taxon>
        <taxon>Caryophanaceae</taxon>
        <taxon>Ureibacillus</taxon>
    </lineage>
</organism>
<dbReference type="EMBL" id="JPVQ01000054">
    <property type="protein sequence ID" value="KGR89107.1"/>
    <property type="molecule type" value="Genomic_DNA"/>
</dbReference>
<name>A0A0A3JQ01_9BACL</name>